<evidence type="ECO:0000256" key="1">
    <source>
        <dbReference type="ARBA" id="ARBA00022729"/>
    </source>
</evidence>
<organism evidence="5 6">
    <name type="scientific">Nostoc flagelliforme CCNUN1</name>
    <dbReference type="NCBI Taxonomy" id="2038116"/>
    <lineage>
        <taxon>Bacteria</taxon>
        <taxon>Bacillati</taxon>
        <taxon>Cyanobacteriota</taxon>
        <taxon>Cyanophyceae</taxon>
        <taxon>Nostocales</taxon>
        <taxon>Nostocaceae</taxon>
        <taxon>Nostoc</taxon>
    </lineage>
</organism>
<dbReference type="SUPFAM" id="SSF51120">
    <property type="entry name" value="beta-Roll"/>
    <property type="match status" value="2"/>
</dbReference>
<accession>A0A2K8SP11</accession>
<evidence type="ECO:0000256" key="4">
    <source>
        <dbReference type="ARBA" id="ARBA00023180"/>
    </source>
</evidence>
<dbReference type="PANTHER" id="PTHR23221:SF7">
    <property type="entry name" value="PHOSPHATIDYLINOSITOL-GLYCAN-SPECIFIC PHOSPHOLIPASE D"/>
    <property type="match status" value="1"/>
</dbReference>
<evidence type="ECO:0000313" key="5">
    <source>
        <dbReference type="EMBL" id="AUB37147.1"/>
    </source>
</evidence>
<dbReference type="PRINTS" id="PR00313">
    <property type="entry name" value="CABNDNGRPT"/>
</dbReference>
<dbReference type="Pfam" id="PF00353">
    <property type="entry name" value="HemolysinCabind"/>
    <property type="match status" value="3"/>
</dbReference>
<dbReference type="EMBL" id="CP024785">
    <property type="protein sequence ID" value="AUB37147.1"/>
    <property type="molecule type" value="Genomic_DNA"/>
</dbReference>
<dbReference type="InterPro" id="IPR013519">
    <property type="entry name" value="Int_alpha_beta-p"/>
</dbReference>
<dbReference type="InterPro" id="IPR000413">
    <property type="entry name" value="Integrin_alpha"/>
</dbReference>
<dbReference type="GO" id="GO:0007155">
    <property type="term" value="P:cell adhesion"/>
    <property type="evidence" value="ECO:0007669"/>
    <property type="project" value="InterPro"/>
</dbReference>
<dbReference type="Proteomes" id="UP000232003">
    <property type="component" value="Chromosome"/>
</dbReference>
<dbReference type="RefSeq" id="WP_100898871.1">
    <property type="nucleotide sequence ID" value="NZ_CAWNNC010000001.1"/>
</dbReference>
<dbReference type="PRINTS" id="PR01185">
    <property type="entry name" value="INTEGRINA"/>
</dbReference>
<evidence type="ECO:0000313" key="6">
    <source>
        <dbReference type="Proteomes" id="UP000232003"/>
    </source>
</evidence>
<dbReference type="Gene3D" id="2.130.10.130">
    <property type="entry name" value="Integrin alpha, N-terminal"/>
    <property type="match status" value="4"/>
</dbReference>
<dbReference type="SMART" id="SM00191">
    <property type="entry name" value="Int_alpha"/>
    <property type="match status" value="7"/>
</dbReference>
<keyword evidence="1" id="KW-0732">Signal</keyword>
<dbReference type="GO" id="GO:0005509">
    <property type="term" value="F:calcium ion binding"/>
    <property type="evidence" value="ECO:0007669"/>
    <property type="project" value="InterPro"/>
</dbReference>
<dbReference type="PROSITE" id="PS51470">
    <property type="entry name" value="FG_GAP"/>
    <property type="match status" value="7"/>
</dbReference>
<proteinExistence type="predicted"/>
<dbReference type="InterPro" id="IPR018511">
    <property type="entry name" value="Hemolysin-typ_Ca-bd_CS"/>
</dbReference>
<dbReference type="KEGG" id="nfl:COO91_03083"/>
<keyword evidence="2" id="KW-0677">Repeat</keyword>
<dbReference type="GO" id="GO:0008305">
    <property type="term" value="C:integrin complex"/>
    <property type="evidence" value="ECO:0007669"/>
    <property type="project" value="InterPro"/>
</dbReference>
<protein>
    <submittedName>
        <fullName evidence="5">Ca2+-binding protein, RTX toxin-related</fullName>
    </submittedName>
</protein>
<evidence type="ECO:0000256" key="2">
    <source>
        <dbReference type="ARBA" id="ARBA00022737"/>
    </source>
</evidence>
<gene>
    <name evidence="5" type="ORF">COO91_03083</name>
</gene>
<evidence type="ECO:0000256" key="3">
    <source>
        <dbReference type="ARBA" id="ARBA00022801"/>
    </source>
</evidence>
<keyword evidence="6" id="KW-1185">Reference proteome</keyword>
<dbReference type="GO" id="GO:0016787">
    <property type="term" value="F:hydrolase activity"/>
    <property type="evidence" value="ECO:0007669"/>
    <property type="project" value="UniProtKB-KW"/>
</dbReference>
<keyword evidence="4" id="KW-0325">Glycoprotein</keyword>
<sequence length="1020" mass="104503">MANSVFNLSNLNGTNGFAINGINPDDRSGNSISSAGDINGDGLDDLIIGAPFAEPNGNSSGQTYVVFGSKESFDAQFYLSTLNGTSGFAINGINPDDRSGNSISSAGDINGDGIDDLIIGANGASPNGITSGQSYVVFGSKESFAAQFNLSTLNGTNGFTINGFNQYDSLGNSVSSAGDINGDGLDDLIIGAPFADPNGSFSGQSYVVFGSKESFAAQFNLSTFNGTNGFTINGINEDDSLGNSVSSAGDINGDGVDDLIIGAPFADPNDTFSGQSYVVFGSKEGFDSSFNLSTLNGTNGFAINGINPDDRSGNSVSSAGDINGDGIDDLIIGAPFADSNGDNSGQSYVVFGSKESFAAQFNLSTLNGTNGFTINGFNKGDGFFSSFVSSAGDINGDGIDDLIIAAPFADPNGTNSGQSYVVFGSKEGFGAQLNLSTLNGTNGFAINGINSDDRSGYSLGSAGDINGDGIDDLIIGTPFADPNDIISGQTYVVFGNRAPVLDLNGNSEGIDFSTTFSGTPVSIIDSNFTLGDNDTTLAGATITITNLLNGAAESLNATAIGNITATYNPTTGTLTLSGTDTIANYRQVLSSVTYNSTATTVNTTIEFVVDDGQDLSNTSAVATTTLGFVQKLITGTPDADILIGTPNNNIIEGKAGNDKLTGNGGRDKFIFSTGDGIDTITDFGGVGIDSNPSAAVIPEVNTSNPSAAVIPEVNTLNPSAAVIPEVDTLNPSAAVIPEVDTLDFTRLGLTAKNLLLNQNGNNLELTFENTSNTQIILENFLLEKLNNLPASDVSPAIGNILFDNQRGIVDSFDVFDANSTQTELFNPNTVTFLNDLNNNITGFKDSGDVINGQGGDDIINGISGNDLLRGGTGNDTLIGGAGDDTLVGGAGNDVLTGGEGVDRFLYNTDAPFNSTDVGLDRISGFYSGFFAASTQSDKIVLDKATFNTITSVAGIGFSNESDFEITSSAGTSTATIVYDPVSGQLFYNENGSTAGFGTGGLFVTLTGAPILKASDFIIQG</sequence>
<dbReference type="InterPro" id="IPR028994">
    <property type="entry name" value="Integrin_alpha_N"/>
</dbReference>
<keyword evidence="3" id="KW-0378">Hydrolase</keyword>
<dbReference type="PROSITE" id="PS00330">
    <property type="entry name" value="HEMOLYSIN_CALCIUM"/>
    <property type="match status" value="3"/>
</dbReference>
<reference evidence="5 6" key="1">
    <citation type="submission" date="2017-11" db="EMBL/GenBank/DDBJ databases">
        <title>Complete genome of a free-living desiccation-tolerant cyanobacterium and its photosynthetic adaptation to extreme terrestrial habitat.</title>
        <authorList>
            <person name="Shang J."/>
        </authorList>
    </citation>
    <scope>NUCLEOTIDE SEQUENCE [LARGE SCALE GENOMIC DNA]</scope>
    <source>
        <strain evidence="5 6">CCNUN1</strain>
    </source>
</reference>
<dbReference type="InterPro" id="IPR001343">
    <property type="entry name" value="Hemolysn_Ca-bd"/>
</dbReference>
<dbReference type="OrthoDB" id="462884at2"/>
<dbReference type="Gene3D" id="2.150.10.10">
    <property type="entry name" value="Serralysin-like metalloprotease, C-terminal"/>
    <property type="match status" value="2"/>
</dbReference>
<dbReference type="PANTHER" id="PTHR23221">
    <property type="entry name" value="GLYCOSYLPHOSPHATIDYLINOSITOL PHOSPHOLIPASE D"/>
    <property type="match status" value="1"/>
</dbReference>
<name>A0A2K8SP11_9NOSO</name>
<dbReference type="Pfam" id="PF01839">
    <property type="entry name" value="FG-GAP"/>
    <property type="match status" value="7"/>
</dbReference>
<dbReference type="InterPro" id="IPR011049">
    <property type="entry name" value="Serralysin-like_metalloprot_C"/>
</dbReference>
<dbReference type="AlphaFoldDB" id="A0A2K8SP11"/>
<dbReference type="SUPFAM" id="SSF69318">
    <property type="entry name" value="Integrin alpha N-terminal domain"/>
    <property type="match status" value="2"/>
</dbReference>
<dbReference type="InterPro" id="IPR013517">
    <property type="entry name" value="FG-GAP"/>
</dbReference>